<dbReference type="GO" id="GO:0016705">
    <property type="term" value="F:oxidoreductase activity, acting on paired donors, with incorporation or reduction of molecular oxygen"/>
    <property type="evidence" value="ECO:0007669"/>
    <property type="project" value="InterPro"/>
</dbReference>
<gene>
    <name evidence="5" type="ORF">G3I21_14525</name>
</gene>
<dbReference type="InterPro" id="IPR050121">
    <property type="entry name" value="Cytochrome_P450_monoxygenase"/>
</dbReference>
<protein>
    <submittedName>
        <fullName evidence="5">Cytochrome P450</fullName>
    </submittedName>
</protein>
<dbReference type="Gene3D" id="1.10.630.10">
    <property type="entry name" value="Cytochrome P450"/>
    <property type="match status" value="1"/>
</dbReference>
<evidence type="ECO:0000256" key="3">
    <source>
        <dbReference type="PIRSR" id="PIRSR602401-1"/>
    </source>
</evidence>
<reference evidence="5 6" key="1">
    <citation type="submission" date="2020-01" db="EMBL/GenBank/DDBJ databases">
        <title>Insect and environment-associated Actinomycetes.</title>
        <authorList>
            <person name="Currrie C."/>
            <person name="Chevrette M."/>
            <person name="Carlson C."/>
            <person name="Stubbendieck R."/>
            <person name="Wendt-Pienkowski E."/>
        </authorList>
    </citation>
    <scope>NUCLEOTIDE SEQUENCE [LARGE SCALE GENOMIC DNA]</scope>
    <source>
        <strain evidence="5 6">SID7754</strain>
    </source>
</reference>
<dbReference type="SUPFAM" id="SSF48264">
    <property type="entry name" value="Cytochrome P450"/>
    <property type="match status" value="1"/>
</dbReference>
<dbReference type="RefSeq" id="WP_164188811.1">
    <property type="nucleotide sequence ID" value="NZ_JAAGMR010000177.1"/>
</dbReference>
<evidence type="ECO:0000256" key="1">
    <source>
        <dbReference type="ARBA" id="ARBA00001971"/>
    </source>
</evidence>
<dbReference type="InterPro" id="IPR017972">
    <property type="entry name" value="Cyt_P450_CS"/>
</dbReference>
<sequence>MDVLDDLMRYTLVVSTALLAGHDLDAVRQRDGDGLPRRLPLVFEKLGRRIASPVPYWRWVRLPADRRLDATVAELRDLIEQQYVHARRRVAEGQAPVTYLEALAEASMDDAAKLSEQDAVSAVVNMIVAGEDNTAAAAAWAMHYLAIHPEAQRKVREEAEEVLGDDGFPSDPAALSRLRYAEAVGNESIRLRPTSPFLIMQAVHDITIPDGADALRLEAGTLVMPLMTHASDVDDHKYPDPGAFEPDRWLSSSAPQPNDASPFLPFGGGPRFCPGRNLALIEVTMVVATVCRHFVLEADTTSGPVGERVTFAMMPTNLGIRLHPAEHRRLDRRNAGAHT</sequence>
<evidence type="ECO:0000313" key="6">
    <source>
        <dbReference type="Proteomes" id="UP000470520"/>
    </source>
</evidence>
<dbReference type="PRINTS" id="PR00463">
    <property type="entry name" value="EP450I"/>
</dbReference>
<keyword evidence="4" id="KW-0503">Monooxygenase</keyword>
<dbReference type="Proteomes" id="UP000470520">
    <property type="component" value="Unassembled WGS sequence"/>
</dbReference>
<organism evidence="5 6">
    <name type="scientific">Streptomyces bauhiniae</name>
    <dbReference type="NCBI Taxonomy" id="2340725"/>
    <lineage>
        <taxon>Bacteria</taxon>
        <taxon>Bacillati</taxon>
        <taxon>Actinomycetota</taxon>
        <taxon>Actinomycetes</taxon>
        <taxon>Kitasatosporales</taxon>
        <taxon>Streptomycetaceae</taxon>
        <taxon>Streptomyces</taxon>
    </lineage>
</organism>
<accession>A0A7K3QSM8</accession>
<keyword evidence="4" id="KW-0560">Oxidoreductase</keyword>
<dbReference type="GO" id="GO:0005506">
    <property type="term" value="F:iron ion binding"/>
    <property type="evidence" value="ECO:0007669"/>
    <property type="project" value="InterPro"/>
</dbReference>
<dbReference type="PROSITE" id="PS00086">
    <property type="entry name" value="CYTOCHROME_P450"/>
    <property type="match status" value="1"/>
</dbReference>
<evidence type="ECO:0000313" key="5">
    <source>
        <dbReference type="EMBL" id="NEB92892.1"/>
    </source>
</evidence>
<evidence type="ECO:0000256" key="4">
    <source>
        <dbReference type="RuleBase" id="RU000461"/>
    </source>
</evidence>
<keyword evidence="3 4" id="KW-0349">Heme</keyword>
<name>A0A7K3QSM8_9ACTN</name>
<dbReference type="GO" id="GO:0020037">
    <property type="term" value="F:heme binding"/>
    <property type="evidence" value="ECO:0007669"/>
    <property type="project" value="InterPro"/>
</dbReference>
<dbReference type="PANTHER" id="PTHR24305">
    <property type="entry name" value="CYTOCHROME P450"/>
    <property type="match status" value="1"/>
</dbReference>
<keyword evidence="3 4" id="KW-0479">Metal-binding</keyword>
<comment type="similarity">
    <text evidence="2 4">Belongs to the cytochrome P450 family.</text>
</comment>
<dbReference type="PANTHER" id="PTHR24305:SF166">
    <property type="entry name" value="CYTOCHROME P450 12A4, MITOCHONDRIAL-RELATED"/>
    <property type="match status" value="1"/>
</dbReference>
<dbReference type="InterPro" id="IPR001128">
    <property type="entry name" value="Cyt_P450"/>
</dbReference>
<dbReference type="InterPro" id="IPR002401">
    <property type="entry name" value="Cyt_P450_E_grp-I"/>
</dbReference>
<dbReference type="InterPro" id="IPR036396">
    <property type="entry name" value="Cyt_P450_sf"/>
</dbReference>
<feature type="binding site" description="axial binding residue" evidence="3">
    <location>
        <position position="273"/>
    </location>
    <ligand>
        <name>heme</name>
        <dbReference type="ChEBI" id="CHEBI:30413"/>
    </ligand>
    <ligandPart>
        <name>Fe</name>
        <dbReference type="ChEBI" id="CHEBI:18248"/>
    </ligandPart>
</feature>
<dbReference type="AlphaFoldDB" id="A0A7K3QSM8"/>
<dbReference type="Pfam" id="PF00067">
    <property type="entry name" value="p450"/>
    <property type="match status" value="1"/>
</dbReference>
<dbReference type="GO" id="GO:0004497">
    <property type="term" value="F:monooxygenase activity"/>
    <property type="evidence" value="ECO:0007669"/>
    <property type="project" value="UniProtKB-KW"/>
</dbReference>
<dbReference type="PRINTS" id="PR00385">
    <property type="entry name" value="P450"/>
</dbReference>
<comment type="caution">
    <text evidence="5">The sequence shown here is derived from an EMBL/GenBank/DDBJ whole genome shotgun (WGS) entry which is preliminary data.</text>
</comment>
<dbReference type="EMBL" id="JAAGMR010000177">
    <property type="protein sequence ID" value="NEB92892.1"/>
    <property type="molecule type" value="Genomic_DNA"/>
</dbReference>
<keyword evidence="3 4" id="KW-0408">Iron</keyword>
<evidence type="ECO:0000256" key="2">
    <source>
        <dbReference type="ARBA" id="ARBA00010617"/>
    </source>
</evidence>
<comment type="cofactor">
    <cofactor evidence="1 3">
        <name>heme</name>
        <dbReference type="ChEBI" id="CHEBI:30413"/>
    </cofactor>
</comment>
<proteinExistence type="inferred from homology"/>